<feature type="transmembrane region" description="Helical" evidence="1">
    <location>
        <begin position="74"/>
        <end position="94"/>
    </location>
</feature>
<protein>
    <recommendedName>
        <fullName evidence="4">DoxX protein</fullName>
    </recommendedName>
</protein>
<reference evidence="2 3" key="1">
    <citation type="submission" date="2016-10" db="EMBL/GenBank/DDBJ databases">
        <authorList>
            <person name="de Groot N.N."/>
        </authorList>
    </citation>
    <scope>NUCLEOTIDE SEQUENCE [LARGE SCALE GENOMIC DNA]</scope>
    <source>
        <strain evidence="2 3">DSM 19938</strain>
    </source>
</reference>
<dbReference type="EMBL" id="FNXY01000004">
    <property type="protein sequence ID" value="SEJ02128.1"/>
    <property type="molecule type" value="Genomic_DNA"/>
</dbReference>
<feature type="transmembrane region" description="Helical" evidence="1">
    <location>
        <begin position="164"/>
        <end position="182"/>
    </location>
</feature>
<feature type="transmembrane region" description="Helical" evidence="1">
    <location>
        <begin position="189"/>
        <end position="207"/>
    </location>
</feature>
<keyword evidence="3" id="KW-1185">Reference proteome</keyword>
<sequence length="442" mass="51091">MKTPQTQTWTKYKKIIFRVSLIYFLIQALPLDWKYFRTVFSTNWLAPHFQDLFRLTTYMPSFISPVSLWGIESFINWFVILAIALIGSFIWGLADKKNKEYDKLYYWLRVLLRYRLAIAIIGYGVLKLFKLQLPEPALSDLQTSYGDYLPWKIYSLSTGIGSAFYEQSIGLVEIVAGLLLLFRKTATIGASIIIFVLTNVVIANFAYEIGEHVYSAYLLSIALFLLAYDLPRLYNVLVKRKFTKAASFKPVITESWLRNFRIILKSSVVLFFIFYGFKTYAGLADHWPFPKTAGLKDSYGFYNVSEYKVNNHEIPYSLTDSARWNNVVFEKWNTISIKKNCLANIDFSSPVVDYEADRNYESAGNAGRHFYTYQADTISNRIELFGKNTKGGKLDFHYSRPDNITIILSGKNVANDSLRIVLTKVDKKYLLNEGRRKPIKIN</sequence>
<feature type="transmembrane region" description="Helical" evidence="1">
    <location>
        <begin position="262"/>
        <end position="281"/>
    </location>
</feature>
<dbReference type="STRING" id="408657.SAMN04487995_3070"/>
<dbReference type="OrthoDB" id="102112at2"/>
<evidence type="ECO:0000313" key="3">
    <source>
        <dbReference type="Proteomes" id="UP000199532"/>
    </source>
</evidence>
<gene>
    <name evidence="2" type="ORF">SAMN04487995_3070</name>
</gene>
<proteinExistence type="predicted"/>
<feature type="transmembrane region" description="Helical" evidence="1">
    <location>
        <begin position="15"/>
        <end position="33"/>
    </location>
</feature>
<accession>A0A1H6VC46</accession>
<dbReference type="RefSeq" id="WP_090336270.1">
    <property type="nucleotide sequence ID" value="NZ_FNXY01000004.1"/>
</dbReference>
<dbReference type="Proteomes" id="UP000199532">
    <property type="component" value="Unassembled WGS sequence"/>
</dbReference>
<keyword evidence="1" id="KW-1133">Transmembrane helix</keyword>
<evidence type="ECO:0000256" key="1">
    <source>
        <dbReference type="SAM" id="Phobius"/>
    </source>
</evidence>
<keyword evidence="1" id="KW-0812">Transmembrane</keyword>
<organism evidence="2 3">
    <name type="scientific">Dyadobacter koreensis</name>
    <dbReference type="NCBI Taxonomy" id="408657"/>
    <lineage>
        <taxon>Bacteria</taxon>
        <taxon>Pseudomonadati</taxon>
        <taxon>Bacteroidota</taxon>
        <taxon>Cytophagia</taxon>
        <taxon>Cytophagales</taxon>
        <taxon>Spirosomataceae</taxon>
        <taxon>Dyadobacter</taxon>
    </lineage>
</organism>
<feature type="transmembrane region" description="Helical" evidence="1">
    <location>
        <begin position="213"/>
        <end position="231"/>
    </location>
</feature>
<evidence type="ECO:0000313" key="2">
    <source>
        <dbReference type="EMBL" id="SEJ02128.1"/>
    </source>
</evidence>
<name>A0A1H6VC46_9BACT</name>
<evidence type="ECO:0008006" key="4">
    <source>
        <dbReference type="Google" id="ProtNLM"/>
    </source>
</evidence>
<keyword evidence="1" id="KW-0472">Membrane</keyword>
<dbReference type="AlphaFoldDB" id="A0A1H6VC46"/>
<feature type="transmembrane region" description="Helical" evidence="1">
    <location>
        <begin position="106"/>
        <end position="126"/>
    </location>
</feature>